<dbReference type="Proteomes" id="UP000559256">
    <property type="component" value="Unassembled WGS sequence"/>
</dbReference>
<dbReference type="Pfam" id="PF02894">
    <property type="entry name" value="GFO_IDH_MocA_C"/>
    <property type="match status" value="1"/>
</dbReference>
<dbReference type="SUPFAM" id="SSF55347">
    <property type="entry name" value="Glyceraldehyde-3-phosphate dehydrogenase-like, C-terminal domain"/>
    <property type="match status" value="1"/>
</dbReference>
<dbReference type="PANTHER" id="PTHR43708">
    <property type="entry name" value="CONSERVED EXPRESSED OXIDOREDUCTASE (EUROFUNG)"/>
    <property type="match status" value="1"/>
</dbReference>
<dbReference type="InterPro" id="IPR036291">
    <property type="entry name" value="NAD(P)-bd_dom_sf"/>
</dbReference>
<dbReference type="InterPro" id="IPR004104">
    <property type="entry name" value="Gfo/Idh/MocA-like_OxRdtase_C"/>
</dbReference>
<dbReference type="SUPFAM" id="SSF51735">
    <property type="entry name" value="NAD(P)-binding Rossmann-fold domains"/>
    <property type="match status" value="1"/>
</dbReference>
<keyword evidence="6" id="KW-1185">Reference proteome</keyword>
<evidence type="ECO:0000256" key="1">
    <source>
        <dbReference type="ARBA" id="ARBA00010928"/>
    </source>
</evidence>
<dbReference type="InterPro" id="IPR000683">
    <property type="entry name" value="Gfo/Idh/MocA-like_OxRdtase_N"/>
</dbReference>
<dbReference type="Gene3D" id="3.40.50.720">
    <property type="entry name" value="NAD(P)-binding Rossmann-like Domain"/>
    <property type="match status" value="1"/>
</dbReference>
<reference evidence="5 6" key="1">
    <citation type="journal article" date="2020" name="ISME J.">
        <title>Uncovering the hidden diversity of litter-decomposition mechanisms in mushroom-forming fungi.</title>
        <authorList>
            <person name="Floudas D."/>
            <person name="Bentzer J."/>
            <person name="Ahren D."/>
            <person name="Johansson T."/>
            <person name="Persson P."/>
            <person name="Tunlid A."/>
        </authorList>
    </citation>
    <scope>NUCLEOTIDE SEQUENCE [LARGE SCALE GENOMIC DNA]</scope>
    <source>
        <strain evidence="5 6">CBS 291.85</strain>
    </source>
</reference>
<keyword evidence="2" id="KW-0560">Oxidoreductase</keyword>
<sequence>MSKPIQTCILGTGLSGLTFHAPFILALPELFNLHSVLERSPKTPGGKLNDRFGVSVKIHNSLDAILADNEVELIIVGTPSDTHYAFAKAALEAGKHVLVDKPVTATAAEAKELGEIAKQRGLVLYAFQNRRWDSDFLALRRLLDLPKSSPESLGDVVEFESHYDRYRNSIRGSWKDEGRPATGQTYDLGAHLIDQTLALFGKPAKLTAFLQNVRGLGDPKLDDAFTIILQYPAGSALPYPLTAILRAHVLSAKSPQLRYLVRGTKGTYTKYGLDVQEDQLKAMASPQGIFQEDFGKEAESIWGTIETIQEDQVTVNKSIWPSTEPGCYVSLFRNLAAAIRDKAELAVKWEEATAVIEIVELAHKSSEEGITISL</sequence>
<comment type="similarity">
    <text evidence="1">Belongs to the Gfo/Idh/MocA family.</text>
</comment>
<evidence type="ECO:0000259" key="4">
    <source>
        <dbReference type="Pfam" id="PF02894"/>
    </source>
</evidence>
<feature type="domain" description="Gfo/Idh/MocA-like oxidoreductase C-terminal" evidence="4">
    <location>
        <begin position="151"/>
        <end position="373"/>
    </location>
</feature>
<name>A0A8H5GRY6_9AGAR</name>
<dbReference type="OrthoDB" id="446809at2759"/>
<organism evidence="5 6">
    <name type="scientific">Tetrapyrgos nigripes</name>
    <dbReference type="NCBI Taxonomy" id="182062"/>
    <lineage>
        <taxon>Eukaryota</taxon>
        <taxon>Fungi</taxon>
        <taxon>Dikarya</taxon>
        <taxon>Basidiomycota</taxon>
        <taxon>Agaricomycotina</taxon>
        <taxon>Agaricomycetes</taxon>
        <taxon>Agaricomycetidae</taxon>
        <taxon>Agaricales</taxon>
        <taxon>Marasmiineae</taxon>
        <taxon>Marasmiaceae</taxon>
        <taxon>Tetrapyrgos</taxon>
    </lineage>
</organism>
<dbReference type="AlphaFoldDB" id="A0A8H5GRY6"/>
<comment type="caution">
    <text evidence="5">The sequence shown here is derived from an EMBL/GenBank/DDBJ whole genome shotgun (WGS) entry which is preliminary data.</text>
</comment>
<accession>A0A8H5GRY6</accession>
<dbReference type="InterPro" id="IPR051317">
    <property type="entry name" value="Gfo/Idh/MocA_oxidoreduct"/>
</dbReference>
<dbReference type="EMBL" id="JAACJM010000012">
    <property type="protein sequence ID" value="KAF5369971.1"/>
    <property type="molecule type" value="Genomic_DNA"/>
</dbReference>
<dbReference type="GO" id="GO:0000166">
    <property type="term" value="F:nucleotide binding"/>
    <property type="evidence" value="ECO:0007669"/>
    <property type="project" value="InterPro"/>
</dbReference>
<dbReference type="PANTHER" id="PTHR43708:SF5">
    <property type="entry name" value="CONSERVED EXPRESSED OXIDOREDUCTASE (EUROFUNG)-RELATED"/>
    <property type="match status" value="1"/>
</dbReference>
<evidence type="ECO:0000313" key="6">
    <source>
        <dbReference type="Proteomes" id="UP000559256"/>
    </source>
</evidence>
<feature type="domain" description="Gfo/Idh/MocA-like oxidoreductase N-terminal" evidence="3">
    <location>
        <begin position="7"/>
        <end position="125"/>
    </location>
</feature>
<evidence type="ECO:0000259" key="3">
    <source>
        <dbReference type="Pfam" id="PF01408"/>
    </source>
</evidence>
<gene>
    <name evidence="5" type="ORF">D9758_001186</name>
</gene>
<protein>
    <recommendedName>
        <fullName evidence="7">Oxidoreductase</fullName>
    </recommendedName>
</protein>
<evidence type="ECO:0008006" key="7">
    <source>
        <dbReference type="Google" id="ProtNLM"/>
    </source>
</evidence>
<dbReference type="Gene3D" id="3.30.360.10">
    <property type="entry name" value="Dihydrodipicolinate Reductase, domain 2"/>
    <property type="match status" value="1"/>
</dbReference>
<evidence type="ECO:0000313" key="5">
    <source>
        <dbReference type="EMBL" id="KAF5369971.1"/>
    </source>
</evidence>
<evidence type="ECO:0000256" key="2">
    <source>
        <dbReference type="ARBA" id="ARBA00023002"/>
    </source>
</evidence>
<proteinExistence type="inferred from homology"/>
<dbReference type="GO" id="GO:0016491">
    <property type="term" value="F:oxidoreductase activity"/>
    <property type="evidence" value="ECO:0007669"/>
    <property type="project" value="UniProtKB-KW"/>
</dbReference>
<dbReference type="Pfam" id="PF01408">
    <property type="entry name" value="GFO_IDH_MocA"/>
    <property type="match status" value="1"/>
</dbReference>